<dbReference type="FunFam" id="1.20.1250.20:FF:000117">
    <property type="entry name" value="MFS hexose transporter"/>
    <property type="match status" value="1"/>
</dbReference>
<dbReference type="PANTHER" id="PTHR48022:SF3">
    <property type="entry name" value="HEXOSE TRANSPORTER PROTEIN (AFU_ORTHOLOGUE AFUA_8G04480)-RELATED"/>
    <property type="match status" value="1"/>
</dbReference>
<dbReference type="Pfam" id="PF00083">
    <property type="entry name" value="Sugar_tr"/>
    <property type="match status" value="1"/>
</dbReference>
<evidence type="ECO:0000256" key="1">
    <source>
        <dbReference type="ARBA" id="ARBA00004141"/>
    </source>
</evidence>
<dbReference type="PROSITE" id="PS00216">
    <property type="entry name" value="SUGAR_TRANSPORT_1"/>
    <property type="match status" value="1"/>
</dbReference>
<organism evidence="11 12">
    <name type="scientific">Microdochium trichocladiopsis</name>
    <dbReference type="NCBI Taxonomy" id="1682393"/>
    <lineage>
        <taxon>Eukaryota</taxon>
        <taxon>Fungi</taxon>
        <taxon>Dikarya</taxon>
        <taxon>Ascomycota</taxon>
        <taxon>Pezizomycotina</taxon>
        <taxon>Sordariomycetes</taxon>
        <taxon>Xylariomycetidae</taxon>
        <taxon>Xylariales</taxon>
        <taxon>Microdochiaceae</taxon>
        <taxon>Microdochium</taxon>
    </lineage>
</organism>
<gene>
    <name evidence="11" type="ORF">B0I36DRAFT_324799</name>
</gene>
<evidence type="ECO:0000256" key="3">
    <source>
        <dbReference type="ARBA" id="ARBA00022448"/>
    </source>
</evidence>
<feature type="transmembrane region" description="Helical" evidence="9">
    <location>
        <begin position="87"/>
        <end position="106"/>
    </location>
</feature>
<feature type="transmembrane region" description="Helical" evidence="9">
    <location>
        <begin position="130"/>
        <end position="154"/>
    </location>
</feature>
<dbReference type="InterPro" id="IPR003663">
    <property type="entry name" value="Sugar/inositol_transpt"/>
</dbReference>
<evidence type="ECO:0000256" key="2">
    <source>
        <dbReference type="ARBA" id="ARBA00010992"/>
    </source>
</evidence>
<keyword evidence="6 9" id="KW-0472">Membrane</keyword>
<dbReference type="SUPFAM" id="SSF103473">
    <property type="entry name" value="MFS general substrate transporter"/>
    <property type="match status" value="1"/>
</dbReference>
<feature type="region of interest" description="Disordered" evidence="8">
    <location>
        <begin position="562"/>
        <end position="593"/>
    </location>
</feature>
<feature type="transmembrane region" description="Helical" evidence="9">
    <location>
        <begin position="478"/>
        <end position="496"/>
    </location>
</feature>
<dbReference type="OrthoDB" id="6133115at2759"/>
<name>A0A9P9BP72_9PEZI</name>
<dbReference type="AlphaFoldDB" id="A0A9P9BP72"/>
<dbReference type="GO" id="GO:0005351">
    <property type="term" value="F:carbohydrate:proton symporter activity"/>
    <property type="evidence" value="ECO:0007669"/>
    <property type="project" value="TreeGrafter"/>
</dbReference>
<feature type="region of interest" description="Disordered" evidence="8">
    <location>
        <begin position="22"/>
        <end position="41"/>
    </location>
</feature>
<feature type="compositionally biased region" description="Low complexity" evidence="8">
    <location>
        <begin position="32"/>
        <end position="41"/>
    </location>
</feature>
<protein>
    <submittedName>
        <fullName evidence="11">Lactose permease</fullName>
    </submittedName>
</protein>
<dbReference type="Proteomes" id="UP000756346">
    <property type="component" value="Unassembled WGS sequence"/>
</dbReference>
<accession>A0A9P9BP72</accession>
<comment type="subcellular location">
    <subcellularLocation>
        <location evidence="1">Membrane</location>
        <topology evidence="1">Multi-pass membrane protein</topology>
    </subcellularLocation>
</comment>
<dbReference type="NCBIfam" id="TIGR00879">
    <property type="entry name" value="SP"/>
    <property type="match status" value="1"/>
</dbReference>
<evidence type="ECO:0000256" key="7">
    <source>
        <dbReference type="RuleBase" id="RU003346"/>
    </source>
</evidence>
<dbReference type="InterPro" id="IPR020846">
    <property type="entry name" value="MFS_dom"/>
</dbReference>
<evidence type="ECO:0000256" key="4">
    <source>
        <dbReference type="ARBA" id="ARBA00022692"/>
    </source>
</evidence>
<feature type="transmembrane region" description="Helical" evidence="9">
    <location>
        <begin position="438"/>
        <end position="457"/>
    </location>
</feature>
<dbReference type="InterPro" id="IPR036259">
    <property type="entry name" value="MFS_trans_sf"/>
</dbReference>
<keyword evidence="4 9" id="KW-0812">Transmembrane</keyword>
<evidence type="ECO:0000313" key="12">
    <source>
        <dbReference type="Proteomes" id="UP000756346"/>
    </source>
</evidence>
<feature type="transmembrane region" description="Helical" evidence="9">
    <location>
        <begin position="408"/>
        <end position="432"/>
    </location>
</feature>
<proteinExistence type="inferred from homology"/>
<sequence>MSGLAYPIPDLHDRRPFASVSITSPDFHNAEPGTGQAPQPTTPELLLPKLVNMGVLSSKKGAAKAVGDDLAAVLPQDGRSWYTTPHLIRLNLCLLIPLLSSATVGYDGSMMNGLQILPQWKGYFGNPEGALLGVMNAVYPLGKLVALAFVAYFTDRFGRRIPLAVGLVLCIGFAIMQGLAQSIPTFITARALLGFATSCIGQPSPVLITELAYPTHRGKITAMYNTFFYFGAVFAAWCTFGTFKLPDTWAWRIPSILQGAIPVIQLAGLAFVPESPRWLVARGHTEKARKVLADFHAGGDLNAPLVNFELREIEAALELEAEMSKTSWMELVRNPANRKRTLIAVIVGWFAQWNGAAVLSYYLVLVLNTIGITNAFDQTLINGLLQIFNWIVATLGGAMMVDRIGRRTLFLVATSGMLVSYMIWTGLSAHFVQSNDAAAGKAVVAFIFIFYFFYDVAWTPMLHAYPVEIFQYTLRGRGLSVTLMASTTGLIVGNQVNPIAMKAIAWKYYIVFCCILACLVVIIYFLFPETRGHTLEEIREIFEGKLDAAGLGKDVEAAPLPSDDASDEGVVHEKGGAAAASKGGAKHMEVTAA</sequence>
<dbReference type="PANTHER" id="PTHR48022">
    <property type="entry name" value="PLASTIDIC GLUCOSE TRANSPORTER 4"/>
    <property type="match status" value="1"/>
</dbReference>
<evidence type="ECO:0000256" key="5">
    <source>
        <dbReference type="ARBA" id="ARBA00022989"/>
    </source>
</evidence>
<evidence type="ECO:0000259" key="10">
    <source>
        <dbReference type="PROSITE" id="PS50850"/>
    </source>
</evidence>
<evidence type="ECO:0000256" key="9">
    <source>
        <dbReference type="SAM" id="Phobius"/>
    </source>
</evidence>
<feature type="transmembrane region" description="Helical" evidence="9">
    <location>
        <begin position="342"/>
        <end position="363"/>
    </location>
</feature>
<dbReference type="GO" id="GO:0016020">
    <property type="term" value="C:membrane"/>
    <property type="evidence" value="ECO:0007669"/>
    <property type="project" value="UniProtKB-SubCell"/>
</dbReference>
<dbReference type="RefSeq" id="XP_046011262.1">
    <property type="nucleotide sequence ID" value="XM_046154162.1"/>
</dbReference>
<comment type="caution">
    <text evidence="11">The sequence shown here is derived from an EMBL/GenBank/DDBJ whole genome shotgun (WGS) entry which is preliminary data.</text>
</comment>
<keyword evidence="3 7" id="KW-0813">Transport</keyword>
<dbReference type="InterPro" id="IPR050360">
    <property type="entry name" value="MFS_Sugar_Transporters"/>
</dbReference>
<reference evidence="11" key="1">
    <citation type="journal article" date="2021" name="Nat. Commun.">
        <title>Genetic determinants of endophytism in the Arabidopsis root mycobiome.</title>
        <authorList>
            <person name="Mesny F."/>
            <person name="Miyauchi S."/>
            <person name="Thiergart T."/>
            <person name="Pickel B."/>
            <person name="Atanasova L."/>
            <person name="Karlsson M."/>
            <person name="Huettel B."/>
            <person name="Barry K.W."/>
            <person name="Haridas S."/>
            <person name="Chen C."/>
            <person name="Bauer D."/>
            <person name="Andreopoulos W."/>
            <person name="Pangilinan J."/>
            <person name="LaButti K."/>
            <person name="Riley R."/>
            <person name="Lipzen A."/>
            <person name="Clum A."/>
            <person name="Drula E."/>
            <person name="Henrissat B."/>
            <person name="Kohler A."/>
            <person name="Grigoriev I.V."/>
            <person name="Martin F.M."/>
            <person name="Hacquard S."/>
        </authorList>
    </citation>
    <scope>NUCLEOTIDE SEQUENCE</scope>
    <source>
        <strain evidence="11">MPI-CAGE-CH-0230</strain>
    </source>
</reference>
<dbReference type="EMBL" id="JAGTJQ010000006">
    <property type="protein sequence ID" value="KAH7028974.1"/>
    <property type="molecule type" value="Genomic_DNA"/>
</dbReference>
<feature type="transmembrane region" description="Helical" evidence="9">
    <location>
        <begin position="508"/>
        <end position="527"/>
    </location>
</feature>
<dbReference type="Gene3D" id="1.20.1250.20">
    <property type="entry name" value="MFS general substrate transporter like domains"/>
    <property type="match status" value="1"/>
</dbReference>
<dbReference type="InterPro" id="IPR005828">
    <property type="entry name" value="MFS_sugar_transport-like"/>
</dbReference>
<feature type="transmembrane region" description="Helical" evidence="9">
    <location>
        <begin position="383"/>
        <end position="401"/>
    </location>
</feature>
<dbReference type="PROSITE" id="PS50850">
    <property type="entry name" value="MFS"/>
    <property type="match status" value="1"/>
</dbReference>
<feature type="domain" description="Major facilitator superfamily (MFS) profile" evidence="10">
    <location>
        <begin position="93"/>
        <end position="531"/>
    </location>
</feature>
<feature type="transmembrane region" description="Helical" evidence="9">
    <location>
        <begin position="161"/>
        <end position="180"/>
    </location>
</feature>
<evidence type="ECO:0000313" key="11">
    <source>
        <dbReference type="EMBL" id="KAH7028974.1"/>
    </source>
</evidence>
<comment type="similarity">
    <text evidence="2 7">Belongs to the major facilitator superfamily. Sugar transporter (TC 2.A.1.1) family.</text>
</comment>
<feature type="transmembrane region" description="Helical" evidence="9">
    <location>
        <begin position="225"/>
        <end position="243"/>
    </location>
</feature>
<dbReference type="InterPro" id="IPR005829">
    <property type="entry name" value="Sugar_transporter_CS"/>
</dbReference>
<evidence type="ECO:0000256" key="6">
    <source>
        <dbReference type="ARBA" id="ARBA00023136"/>
    </source>
</evidence>
<evidence type="ECO:0000256" key="8">
    <source>
        <dbReference type="SAM" id="MobiDB-lite"/>
    </source>
</evidence>
<dbReference type="GeneID" id="70183708"/>
<keyword evidence="5 9" id="KW-1133">Transmembrane helix</keyword>
<keyword evidence="12" id="KW-1185">Reference proteome</keyword>